<dbReference type="EMBL" id="FNGX01000004">
    <property type="protein sequence ID" value="SDL70102.1"/>
    <property type="molecule type" value="Genomic_DNA"/>
</dbReference>
<keyword evidence="2" id="KW-1133">Transmembrane helix</keyword>
<feature type="transmembrane region" description="Helical" evidence="2">
    <location>
        <begin position="162"/>
        <end position="181"/>
    </location>
</feature>
<keyword evidence="2" id="KW-0472">Membrane</keyword>
<evidence type="ECO:0000256" key="1">
    <source>
        <dbReference type="SAM" id="MobiDB-lite"/>
    </source>
</evidence>
<gene>
    <name evidence="4" type="ORF">SAMN05216400_1398</name>
</gene>
<dbReference type="AlphaFoldDB" id="A0A1G9M728"/>
<proteinExistence type="predicted"/>
<feature type="signal peptide" evidence="3">
    <location>
        <begin position="1"/>
        <end position="18"/>
    </location>
</feature>
<organism evidence="4 5">
    <name type="scientific">Streptococcus equinus</name>
    <name type="common">Streptococcus bovis</name>
    <dbReference type="NCBI Taxonomy" id="1335"/>
    <lineage>
        <taxon>Bacteria</taxon>
        <taxon>Bacillati</taxon>
        <taxon>Bacillota</taxon>
        <taxon>Bacilli</taxon>
        <taxon>Lactobacillales</taxon>
        <taxon>Streptococcaceae</taxon>
        <taxon>Streptococcus</taxon>
    </lineage>
</organism>
<dbReference type="OrthoDB" id="1820930at2"/>
<accession>A0A1G9M728</accession>
<dbReference type="RefSeq" id="WP_074567017.1">
    <property type="nucleotide sequence ID" value="NZ_FNGX01000004.1"/>
</dbReference>
<keyword evidence="3" id="KW-0732">Signal</keyword>
<evidence type="ECO:0000313" key="4">
    <source>
        <dbReference type="EMBL" id="SDL70102.1"/>
    </source>
</evidence>
<evidence type="ECO:0008006" key="6">
    <source>
        <dbReference type="Google" id="ProtNLM"/>
    </source>
</evidence>
<evidence type="ECO:0000256" key="3">
    <source>
        <dbReference type="SAM" id="SignalP"/>
    </source>
</evidence>
<dbReference type="Proteomes" id="UP000183162">
    <property type="component" value="Unassembled WGS sequence"/>
</dbReference>
<protein>
    <recommendedName>
        <fullName evidence="6">LPXTG-motif cell wall anchor domain-containing protein</fullName>
    </recommendedName>
</protein>
<reference evidence="4 5" key="1">
    <citation type="submission" date="2016-10" db="EMBL/GenBank/DDBJ databases">
        <authorList>
            <person name="de Groot N.N."/>
        </authorList>
    </citation>
    <scope>NUCLEOTIDE SEQUENCE [LARGE SCALE GENOMIC DNA]</scope>
    <source>
        <strain evidence="4 5">Sb09</strain>
    </source>
</reference>
<feature type="region of interest" description="Disordered" evidence="1">
    <location>
        <begin position="126"/>
        <end position="154"/>
    </location>
</feature>
<name>A0A1G9M728_STREI</name>
<keyword evidence="2" id="KW-0812">Transmembrane</keyword>
<sequence length="190" mass="20286">MKKLVVLGLCLCLFPCYATTALAEDAGSTNSAIISTTVPATQKLVVVDVNNSGVKTKIGGNEGTKVALERQSQPNLVFVLPQGYELARVRLNGVDITDKIVNGEYTLPAVYEDMVLEVETKKLPVVPDSQSRPAKQAKTLSSHSKGDRARAQNRGNLPRTGVYIAQTGLIGFAAIGLAIFLSRKKSGKKS</sequence>
<evidence type="ECO:0000313" key="5">
    <source>
        <dbReference type="Proteomes" id="UP000183162"/>
    </source>
</evidence>
<feature type="chain" id="PRO_5039207553" description="LPXTG-motif cell wall anchor domain-containing protein" evidence="3">
    <location>
        <begin position="19"/>
        <end position="190"/>
    </location>
</feature>
<evidence type="ECO:0000256" key="2">
    <source>
        <dbReference type="SAM" id="Phobius"/>
    </source>
</evidence>
<feature type="compositionally biased region" description="Polar residues" evidence="1">
    <location>
        <begin position="128"/>
        <end position="143"/>
    </location>
</feature>